<dbReference type="AlphaFoldDB" id="A0A060I3R2"/>
<name>A0A060I3R2_RHIET</name>
<dbReference type="Proteomes" id="UP000027180">
    <property type="component" value="Chromosome"/>
</dbReference>
<reference evidence="4 5" key="1">
    <citation type="submission" date="2013-12" db="EMBL/GenBank/DDBJ databases">
        <title>Complete genome sequence of Rhizobium etli bv. mimosae IE4771.</title>
        <authorList>
            <person name="Bustos P."/>
            <person name="Santamaria R.I."/>
            <person name="Lozano L."/>
            <person name="Ormeno-Orrillo E."/>
            <person name="Rogel M.A."/>
            <person name="Romero D."/>
            <person name="Cevallos M.A."/>
            <person name="Martinez-Romero E."/>
            <person name="Gonzalez V."/>
        </authorList>
    </citation>
    <scope>NUCLEOTIDE SEQUENCE [LARGE SCALE GENOMIC DNA]</scope>
    <source>
        <strain evidence="4 5">IE4771</strain>
    </source>
</reference>
<evidence type="ECO:0008006" key="6">
    <source>
        <dbReference type="Google" id="ProtNLM"/>
    </source>
</evidence>
<organism evidence="4 5">
    <name type="scientific">Rhizobium etli bv. mimosae str. IE4771</name>
    <dbReference type="NCBI Taxonomy" id="1432050"/>
    <lineage>
        <taxon>Bacteria</taxon>
        <taxon>Pseudomonadati</taxon>
        <taxon>Pseudomonadota</taxon>
        <taxon>Alphaproteobacteria</taxon>
        <taxon>Hyphomicrobiales</taxon>
        <taxon>Rhizobiaceae</taxon>
        <taxon>Rhizobium/Agrobacterium group</taxon>
        <taxon>Rhizobium</taxon>
    </lineage>
</organism>
<evidence type="ECO:0000259" key="2">
    <source>
        <dbReference type="Pfam" id="PF07290"/>
    </source>
</evidence>
<dbReference type="InterPro" id="IPR010840">
    <property type="entry name" value="YqiJ_OB"/>
</dbReference>
<keyword evidence="1" id="KW-0812">Transmembrane</keyword>
<dbReference type="EMBL" id="CP006986">
    <property type="protein sequence ID" value="AIC28482.1"/>
    <property type="molecule type" value="Genomic_DNA"/>
</dbReference>
<dbReference type="HOGENOM" id="CLU_100961_0_0_5"/>
<feature type="transmembrane region" description="Helical" evidence="1">
    <location>
        <begin position="89"/>
        <end position="111"/>
    </location>
</feature>
<dbReference type="OrthoDB" id="5421421at2"/>
<evidence type="ECO:0000259" key="3">
    <source>
        <dbReference type="Pfam" id="PF21001"/>
    </source>
</evidence>
<evidence type="ECO:0000313" key="4">
    <source>
        <dbReference type="EMBL" id="AIC28482.1"/>
    </source>
</evidence>
<keyword evidence="1" id="KW-0472">Membrane</keyword>
<dbReference type="Pfam" id="PF21001">
    <property type="entry name" value="YqiJ_N"/>
    <property type="match status" value="1"/>
</dbReference>
<dbReference type="KEGG" id="rei:IE4771_CH03400"/>
<accession>A0A060I3R2</accession>
<evidence type="ECO:0000313" key="5">
    <source>
        <dbReference type="Proteomes" id="UP000027180"/>
    </source>
</evidence>
<dbReference type="RefSeq" id="WP_010055786.1">
    <property type="nucleotide sequence ID" value="NZ_CP006986.1"/>
</dbReference>
<evidence type="ECO:0000256" key="1">
    <source>
        <dbReference type="SAM" id="Phobius"/>
    </source>
</evidence>
<feature type="domain" description="Inner membrane protein YqiJ N-terminal" evidence="3">
    <location>
        <begin position="10"/>
        <end position="112"/>
    </location>
</feature>
<protein>
    <recommendedName>
        <fullName evidence="6">DUF1449 family protein</fullName>
    </recommendedName>
</protein>
<dbReference type="Pfam" id="PF07290">
    <property type="entry name" value="YqiJ_OB"/>
    <property type="match status" value="1"/>
</dbReference>
<gene>
    <name evidence="4" type="ORF">IE4771_CH03400</name>
</gene>
<feature type="transmembrane region" description="Helical" evidence="1">
    <location>
        <begin position="57"/>
        <end position="83"/>
    </location>
</feature>
<sequence length="215" mass="22664">MGLFLAPECLPFAIAAAVLAGLTVIEMLATVMGFSITELLGKPDLHGHDGIAGYLSWLNVGGVPLLILVMMALGFFAIAGFAVQAVAGAFWGPLPATVAIVPALAVTFPMVRASSRTVARIVPHDETYAVDLDTLIGRTGEVSLGPLDQDLPGRIRVKDQHGNWHVLRAKAAKGQDPLRIGTQVLLVDRKADVFIAIPALADPAGADNQSFREQP</sequence>
<proteinExistence type="predicted"/>
<keyword evidence="1" id="KW-1133">Transmembrane helix</keyword>
<dbReference type="InterPro" id="IPR048376">
    <property type="entry name" value="YqiJ_N"/>
</dbReference>
<feature type="domain" description="Inner membrane protein YqiJ OB-fold" evidence="2">
    <location>
        <begin position="134"/>
        <end position="197"/>
    </location>
</feature>
<feature type="transmembrane region" description="Helical" evidence="1">
    <location>
        <begin position="12"/>
        <end position="36"/>
    </location>
</feature>